<dbReference type="RefSeq" id="WP_155084517.1">
    <property type="nucleotide sequence ID" value="NZ_WMIA01000025.1"/>
</dbReference>
<proteinExistence type="predicted"/>
<accession>A0A844GZD0</accession>
<dbReference type="InterPro" id="IPR052919">
    <property type="entry name" value="TA_system_RNase"/>
</dbReference>
<organism evidence="2 3">
    <name type="scientific">Cyanobacterium aponinum 0216</name>
    <dbReference type="NCBI Taxonomy" id="2676140"/>
    <lineage>
        <taxon>Bacteria</taxon>
        <taxon>Bacillati</taxon>
        <taxon>Cyanobacteriota</taxon>
        <taxon>Cyanophyceae</taxon>
        <taxon>Oscillatoriophycideae</taxon>
        <taxon>Chroococcales</taxon>
        <taxon>Geminocystaceae</taxon>
        <taxon>Cyanobacterium</taxon>
    </lineage>
</organism>
<comment type="caution">
    <text evidence="2">The sequence shown here is derived from an EMBL/GenBank/DDBJ whole genome shotgun (WGS) entry which is preliminary data.</text>
</comment>
<gene>
    <name evidence="2" type="ORF">GGC33_15420</name>
</gene>
<protein>
    <submittedName>
        <fullName evidence="2">PIN domain-containing protein</fullName>
    </submittedName>
</protein>
<dbReference type="InterPro" id="IPR029060">
    <property type="entry name" value="PIN-like_dom_sf"/>
</dbReference>
<reference evidence="2 3" key="1">
    <citation type="submission" date="2019-11" db="EMBL/GenBank/DDBJ databases">
        <title>Isolation of a new High Light Tolerant Cyanobacteria.</title>
        <authorList>
            <person name="Dobson Z."/>
            <person name="Vaughn N."/>
            <person name="Vaughn M."/>
            <person name="Fromme P."/>
            <person name="Mazor Y."/>
        </authorList>
    </citation>
    <scope>NUCLEOTIDE SEQUENCE [LARGE SCALE GENOMIC DNA]</scope>
    <source>
        <strain evidence="2 3">0216</strain>
    </source>
</reference>
<dbReference type="Pfam" id="PF01850">
    <property type="entry name" value="PIN"/>
    <property type="match status" value="1"/>
</dbReference>
<dbReference type="Gene3D" id="3.40.50.1010">
    <property type="entry name" value="5'-nuclease"/>
    <property type="match status" value="1"/>
</dbReference>
<dbReference type="PANTHER" id="PTHR36173:SF1">
    <property type="entry name" value="RIBONUCLEASE VAPC22"/>
    <property type="match status" value="1"/>
</dbReference>
<name>A0A844GZD0_9CHRO</name>
<evidence type="ECO:0000313" key="2">
    <source>
        <dbReference type="EMBL" id="MTF40308.1"/>
    </source>
</evidence>
<dbReference type="InterPro" id="IPR002716">
    <property type="entry name" value="PIN_dom"/>
</dbReference>
<dbReference type="SUPFAM" id="SSF88723">
    <property type="entry name" value="PIN domain-like"/>
    <property type="match status" value="1"/>
</dbReference>
<sequence length="130" mass="14889">MTVVLDTCALIWWSLDPEMLSFSARNLCDVMEEEKSGLVASISLWEIALKVKKGKLDLGVDLEFYINTLFRSDVIKIIPIDVNLWVESVNLDWQHRDPADRVIVALAKKYQAQLITKDEVIGSFYSLTVW</sequence>
<feature type="domain" description="PIN" evidence="1">
    <location>
        <begin position="3"/>
        <end position="120"/>
    </location>
</feature>
<dbReference type="Proteomes" id="UP000437131">
    <property type="component" value="Unassembled WGS sequence"/>
</dbReference>
<dbReference type="InterPro" id="IPR041705">
    <property type="entry name" value="PIN_Sll0205"/>
</dbReference>
<dbReference type="EMBL" id="WMIA01000025">
    <property type="protein sequence ID" value="MTF40308.1"/>
    <property type="molecule type" value="Genomic_DNA"/>
</dbReference>
<evidence type="ECO:0000313" key="3">
    <source>
        <dbReference type="Proteomes" id="UP000437131"/>
    </source>
</evidence>
<evidence type="ECO:0000259" key="1">
    <source>
        <dbReference type="Pfam" id="PF01850"/>
    </source>
</evidence>
<dbReference type="PANTHER" id="PTHR36173">
    <property type="entry name" value="RIBONUCLEASE VAPC16-RELATED"/>
    <property type="match status" value="1"/>
</dbReference>
<dbReference type="CDD" id="cd09872">
    <property type="entry name" value="PIN_Sll0205-like"/>
    <property type="match status" value="1"/>
</dbReference>
<dbReference type="AlphaFoldDB" id="A0A844GZD0"/>